<accession>A0AAW4L4Z2</accession>
<reference evidence="1 2" key="1">
    <citation type="submission" date="2021-05" db="EMBL/GenBank/DDBJ databases">
        <title>The draft genome of Geobacter pelophilus DSM 12255.</title>
        <authorList>
            <person name="Xu Z."/>
            <person name="Masuda Y."/>
            <person name="Itoh H."/>
            <person name="Senoo K."/>
        </authorList>
    </citation>
    <scope>NUCLEOTIDE SEQUENCE [LARGE SCALE GENOMIC DNA]</scope>
    <source>
        <strain evidence="1 2">DSM 12255</strain>
    </source>
</reference>
<dbReference type="RefSeq" id="WP_214173063.1">
    <property type="nucleotide sequence ID" value="NZ_JAHCVJ010000010.1"/>
</dbReference>
<dbReference type="EMBL" id="JAHCVJ010000010">
    <property type="protein sequence ID" value="MBT0666289.1"/>
    <property type="molecule type" value="Genomic_DNA"/>
</dbReference>
<gene>
    <name evidence="1" type="ORF">KI809_18415</name>
</gene>
<dbReference type="AlphaFoldDB" id="A0AAW4L4Z2"/>
<evidence type="ECO:0000313" key="1">
    <source>
        <dbReference type="EMBL" id="MBT0666289.1"/>
    </source>
</evidence>
<proteinExistence type="predicted"/>
<organism evidence="1 2">
    <name type="scientific">Geoanaerobacter pelophilus</name>
    <dbReference type="NCBI Taxonomy" id="60036"/>
    <lineage>
        <taxon>Bacteria</taxon>
        <taxon>Pseudomonadati</taxon>
        <taxon>Thermodesulfobacteriota</taxon>
        <taxon>Desulfuromonadia</taxon>
        <taxon>Geobacterales</taxon>
        <taxon>Geobacteraceae</taxon>
        <taxon>Geoanaerobacter</taxon>
    </lineage>
</organism>
<protein>
    <submittedName>
        <fullName evidence="1">Uncharacterized protein</fullName>
    </submittedName>
</protein>
<name>A0AAW4L4Z2_9BACT</name>
<keyword evidence="2" id="KW-1185">Reference proteome</keyword>
<comment type="caution">
    <text evidence="1">The sequence shown here is derived from an EMBL/GenBank/DDBJ whole genome shotgun (WGS) entry which is preliminary data.</text>
</comment>
<sequence length="74" mass="7676">MAVCDLVTKCGYVSSAMEAMPATGKLLANIYCNGHPADCARYIAASVVGIAKVPEDMSPSDDDLAKKILAGNNN</sequence>
<evidence type="ECO:0000313" key="2">
    <source>
        <dbReference type="Proteomes" id="UP000811899"/>
    </source>
</evidence>
<dbReference type="Proteomes" id="UP000811899">
    <property type="component" value="Unassembled WGS sequence"/>
</dbReference>